<accession>A0A396ISC4</accession>
<evidence type="ECO:0000313" key="1">
    <source>
        <dbReference type="EMBL" id="RHN67383.1"/>
    </source>
</evidence>
<dbReference type="Pfam" id="PF14223">
    <property type="entry name" value="Retrotran_gag_2"/>
    <property type="match status" value="1"/>
</dbReference>
<name>A0A396ISC4_MEDTR</name>
<sequence length="371" mass="42759">MHSDNSAIKLPIFEGENYHLWPTRMEAYLDTHDLWEAVEDDYEVEPLPDNPTLAQIRNHKERKQRKSKAKSYLFSAVSEAIFTRIMALKSAKAIWDFLKQEYEGNEKVKGMQVLNLIREFEMQRMKESETIKEYADKLLSIVNNVRLLGGEFSDIRIVRKCPVTVPERFESTISSLENSKDMSTITLSAQIPRKFDFQTTKASITIPPIPKSNLSGFIFCTIVSKCFHVHNLPLNCVIFEHGKEVDRCFVIHDAYIGALISDHVLICWHPYNRQKLGSNDCNLSFQFMHQDLNEELWWSTEGIKGCGILPVYNLEHKSDLDGREIGKLKFSAQYSDRCEGISSNNENEDDQKHPCCSIGLFLRNLLRGSQE</sequence>
<dbReference type="Proteomes" id="UP000265566">
    <property type="component" value="Chromosome 3"/>
</dbReference>
<gene>
    <name evidence="1" type="ORF">MtrunA17_Chr3g0102151</name>
</gene>
<dbReference type="PANTHER" id="PTHR35317">
    <property type="entry name" value="OS04G0629600 PROTEIN"/>
    <property type="match status" value="1"/>
</dbReference>
<dbReference type="EMBL" id="PSQE01000003">
    <property type="protein sequence ID" value="RHN67383.1"/>
    <property type="molecule type" value="Genomic_DNA"/>
</dbReference>
<proteinExistence type="predicted"/>
<dbReference type="AlphaFoldDB" id="A0A396ISC4"/>
<dbReference type="Gramene" id="rna15567">
    <property type="protein sequence ID" value="RHN67383.1"/>
    <property type="gene ID" value="gene15567"/>
</dbReference>
<protein>
    <submittedName>
        <fullName evidence="1">Uncharacterized protein</fullName>
    </submittedName>
</protein>
<organism evidence="1">
    <name type="scientific">Medicago truncatula</name>
    <name type="common">Barrel medic</name>
    <name type="synonym">Medicago tribuloides</name>
    <dbReference type="NCBI Taxonomy" id="3880"/>
    <lineage>
        <taxon>Eukaryota</taxon>
        <taxon>Viridiplantae</taxon>
        <taxon>Streptophyta</taxon>
        <taxon>Embryophyta</taxon>
        <taxon>Tracheophyta</taxon>
        <taxon>Spermatophyta</taxon>
        <taxon>Magnoliopsida</taxon>
        <taxon>eudicotyledons</taxon>
        <taxon>Gunneridae</taxon>
        <taxon>Pentapetalae</taxon>
        <taxon>rosids</taxon>
        <taxon>fabids</taxon>
        <taxon>Fabales</taxon>
        <taxon>Fabaceae</taxon>
        <taxon>Papilionoideae</taxon>
        <taxon>50 kb inversion clade</taxon>
        <taxon>NPAAA clade</taxon>
        <taxon>Hologalegina</taxon>
        <taxon>IRL clade</taxon>
        <taxon>Trifolieae</taxon>
        <taxon>Medicago</taxon>
    </lineage>
</organism>
<dbReference type="OrthoDB" id="1931687at2759"/>
<reference evidence="1" key="1">
    <citation type="journal article" date="2018" name="Nat. Plants">
        <title>Whole-genome landscape of Medicago truncatula symbiotic genes.</title>
        <authorList>
            <person name="Pecrix Y."/>
            <person name="Gamas P."/>
            <person name="Carrere S."/>
        </authorList>
    </citation>
    <scope>NUCLEOTIDE SEQUENCE</scope>
    <source>
        <tissue evidence="1">Leaves</tissue>
    </source>
</reference>
<dbReference type="PANTHER" id="PTHR35317:SF11">
    <property type="entry name" value="CCHC-TYPE DOMAIN-CONTAINING PROTEIN"/>
    <property type="match status" value="1"/>
</dbReference>
<comment type="caution">
    <text evidence="1">The sequence shown here is derived from an EMBL/GenBank/DDBJ whole genome shotgun (WGS) entry which is preliminary data.</text>
</comment>